<keyword evidence="1" id="KW-0472">Membrane</keyword>
<reference evidence="3" key="1">
    <citation type="submission" date="2017-02" db="EMBL/GenBank/DDBJ databases">
        <authorList>
            <person name="Varghese N."/>
            <person name="Submissions S."/>
        </authorList>
    </citation>
    <scope>NUCLEOTIDE SEQUENCE [LARGE SCALE GENOMIC DNA]</scope>
    <source>
        <strain evidence="3">DSM 22720</strain>
    </source>
</reference>
<dbReference type="Proteomes" id="UP000190162">
    <property type="component" value="Unassembled WGS sequence"/>
</dbReference>
<accession>A0A1T4UXP3</accession>
<evidence type="ECO:0000256" key="1">
    <source>
        <dbReference type="SAM" id="Phobius"/>
    </source>
</evidence>
<dbReference type="OrthoDB" id="5902200at2"/>
<evidence type="ECO:0000313" key="3">
    <source>
        <dbReference type="Proteomes" id="UP000190162"/>
    </source>
</evidence>
<dbReference type="AlphaFoldDB" id="A0A1T4UXP3"/>
<proteinExistence type="predicted"/>
<feature type="transmembrane region" description="Helical" evidence="1">
    <location>
        <begin position="75"/>
        <end position="96"/>
    </location>
</feature>
<dbReference type="EMBL" id="FUXU01000035">
    <property type="protein sequence ID" value="SKA57424.1"/>
    <property type="molecule type" value="Genomic_DNA"/>
</dbReference>
<gene>
    <name evidence="2" type="ORF">SAMN02745132_02759</name>
</gene>
<dbReference type="RefSeq" id="WP_078753046.1">
    <property type="nucleotide sequence ID" value="NZ_FUXU01000035.1"/>
</dbReference>
<name>A0A1T4UXP3_9GAMM</name>
<evidence type="ECO:0000313" key="2">
    <source>
        <dbReference type="EMBL" id="SKA57424.1"/>
    </source>
</evidence>
<keyword evidence="1" id="KW-0812">Transmembrane</keyword>
<keyword evidence="1" id="KW-1133">Transmembrane helix</keyword>
<organism evidence="2 3">
    <name type="scientific">Enterovibrio nigricans DSM 22720</name>
    <dbReference type="NCBI Taxonomy" id="1121868"/>
    <lineage>
        <taxon>Bacteria</taxon>
        <taxon>Pseudomonadati</taxon>
        <taxon>Pseudomonadota</taxon>
        <taxon>Gammaproteobacteria</taxon>
        <taxon>Vibrionales</taxon>
        <taxon>Vibrionaceae</taxon>
        <taxon>Enterovibrio</taxon>
    </lineage>
</organism>
<keyword evidence="3" id="KW-1185">Reference proteome</keyword>
<sequence>MLHPRKIEPVIIDEDNIAKIDDMLRHLNSEISVSMSFVRRANSMSYEQLYERMTGIKFTTLKRYFQQSYSSIKPLHFLAALFWVLMVPMTSFYHGLRIKEHYRGMDDNAVDALLSIGRIPSYQFDTALDLITSFMKGEQEREFRAFRSKIEAENECGEYNNLLPPEKLDINLFAIDYYRSIAITMKRFRMENKLSHSTMAHVLGMSLYQYGALEDERRTVQFPVSLGVRAKIGFMKNSHVEFTSEMTHYPEFHRLRQSQHIRDMLIVEAMRLLTEKQKAPVASILKEISTLCL</sequence>
<protein>
    <submittedName>
        <fullName evidence="2">Uncharacterized protein</fullName>
    </submittedName>
</protein>